<dbReference type="Proteomes" id="UP000237061">
    <property type="component" value="Unassembled WGS sequence"/>
</dbReference>
<evidence type="ECO:0000256" key="5">
    <source>
        <dbReference type="ARBA" id="ARBA00012458"/>
    </source>
</evidence>
<dbReference type="GO" id="GO:0046654">
    <property type="term" value="P:tetrahydrofolate biosynthetic process"/>
    <property type="evidence" value="ECO:0007669"/>
    <property type="project" value="UniProtKB-UniPathway"/>
</dbReference>
<evidence type="ECO:0000256" key="1">
    <source>
        <dbReference type="ARBA" id="ARBA00000012"/>
    </source>
</evidence>
<keyword evidence="8 12" id="KW-0479">Metal-binding</keyword>
<evidence type="ECO:0000256" key="8">
    <source>
        <dbReference type="ARBA" id="ARBA00022723"/>
    </source>
</evidence>
<evidence type="ECO:0000256" key="12">
    <source>
        <dbReference type="RuleBase" id="RU361205"/>
    </source>
</evidence>
<evidence type="ECO:0000256" key="6">
    <source>
        <dbReference type="ARBA" id="ARBA00016919"/>
    </source>
</evidence>
<keyword evidence="15" id="KW-1185">Reference proteome</keyword>
<evidence type="ECO:0000256" key="9">
    <source>
        <dbReference type="ARBA" id="ARBA00022842"/>
    </source>
</evidence>
<dbReference type="InterPro" id="IPR006390">
    <property type="entry name" value="DHP_synth_dom"/>
</dbReference>
<comment type="caution">
    <text evidence="14">The sequence shown here is derived from an EMBL/GenBank/DDBJ whole genome shotgun (WGS) entry which is preliminary data.</text>
</comment>
<sequence>MDSLAAGPGTGPATSPLPVLRARKSVASFAALPKHRAVVMGILNCTPDSFSDGGEYNSTETAIAHGLRMFYGGADIIDVGGESTRPGAQEVDELEEQRRILPVISTLAKAGALVSVDTRHATTAALALDAGAGLINDVSGARVHPDMIALIAQRQVPYVLMHSRGDSRSMDSLTQYADVVAEVVQELSAVREKFYAAGVTPENIILDPGIGFSKNAEQNWELLANLDVVTAMGNKVLLGTSRKRFLGSLLTSAGKAAAPKERDDATSATTALAAAQGIWGVRVHDVGASLDAAKVAARLLAGKRSRAARLEATQLTDAGSQ</sequence>
<dbReference type="PANTHER" id="PTHR20941">
    <property type="entry name" value="FOLATE SYNTHESIS PROTEINS"/>
    <property type="match status" value="1"/>
</dbReference>
<dbReference type="RefSeq" id="WP_103465257.1">
    <property type="nucleotide sequence ID" value="NZ_PPXC01000005.1"/>
</dbReference>
<evidence type="ECO:0000256" key="2">
    <source>
        <dbReference type="ARBA" id="ARBA00001946"/>
    </source>
</evidence>
<comment type="function">
    <text evidence="12">Catalyzes the condensation of para-aminobenzoate (pABA) with 6-hydroxymethyl-7,8-dihydropterin diphosphate (DHPt-PP) to form 7,8-dihydropteroate (H2Pte), the immediate precursor of folate derivatives.</text>
</comment>
<accession>A0A2S3ZYB4</accession>
<dbReference type="EC" id="2.5.1.15" evidence="5 12"/>
<dbReference type="InterPro" id="IPR000489">
    <property type="entry name" value="Pterin-binding_dom"/>
</dbReference>
<evidence type="ECO:0000259" key="13">
    <source>
        <dbReference type="PROSITE" id="PS50972"/>
    </source>
</evidence>
<evidence type="ECO:0000256" key="7">
    <source>
        <dbReference type="ARBA" id="ARBA00022679"/>
    </source>
</evidence>
<comment type="cofactor">
    <cofactor evidence="2 12">
        <name>Mg(2+)</name>
        <dbReference type="ChEBI" id="CHEBI:18420"/>
    </cofactor>
</comment>
<evidence type="ECO:0000313" key="14">
    <source>
        <dbReference type="EMBL" id="POH73902.1"/>
    </source>
</evidence>
<dbReference type="FunFam" id="3.20.20.20:FF:000006">
    <property type="entry name" value="Dihydropteroate synthase"/>
    <property type="match status" value="1"/>
</dbReference>
<name>A0A2S3ZYB4_ARTGL</name>
<comment type="pathway">
    <text evidence="3 12">Cofactor biosynthesis; tetrahydrofolate biosynthesis; 7,8-dihydrofolate from 2-amino-4-hydroxy-6-hydroxymethyl-7,8-dihydropteridine diphosphate and 4-aminobenzoate: step 1/2.</text>
</comment>
<evidence type="ECO:0000256" key="3">
    <source>
        <dbReference type="ARBA" id="ARBA00004763"/>
    </source>
</evidence>
<dbReference type="GO" id="GO:0004156">
    <property type="term" value="F:dihydropteroate synthase activity"/>
    <property type="evidence" value="ECO:0007669"/>
    <property type="project" value="UniProtKB-EC"/>
</dbReference>
<evidence type="ECO:0000256" key="10">
    <source>
        <dbReference type="ARBA" id="ARBA00022909"/>
    </source>
</evidence>
<comment type="similarity">
    <text evidence="4 12">Belongs to the DHPS family.</text>
</comment>
<proteinExistence type="inferred from homology"/>
<dbReference type="CDD" id="cd00739">
    <property type="entry name" value="DHPS"/>
    <property type="match status" value="1"/>
</dbReference>
<gene>
    <name evidence="14" type="primary">folP</name>
    <name evidence="14" type="ORF">CVS27_08285</name>
</gene>
<protein>
    <recommendedName>
        <fullName evidence="6 12">Dihydropteroate synthase</fullName>
        <shortName evidence="12">DHPS</shortName>
        <ecNumber evidence="5 12">2.5.1.15</ecNumber>
    </recommendedName>
    <alternativeName>
        <fullName evidence="11 12">Dihydropteroate pyrophosphorylase</fullName>
    </alternativeName>
</protein>
<keyword evidence="10 12" id="KW-0289">Folate biosynthesis</keyword>
<comment type="catalytic activity">
    <reaction evidence="1">
        <text>(7,8-dihydropterin-6-yl)methyl diphosphate + 4-aminobenzoate = 7,8-dihydropteroate + diphosphate</text>
        <dbReference type="Rhea" id="RHEA:19949"/>
        <dbReference type="ChEBI" id="CHEBI:17836"/>
        <dbReference type="ChEBI" id="CHEBI:17839"/>
        <dbReference type="ChEBI" id="CHEBI:33019"/>
        <dbReference type="ChEBI" id="CHEBI:72950"/>
        <dbReference type="EC" id="2.5.1.15"/>
    </reaction>
</comment>
<dbReference type="InterPro" id="IPR045031">
    <property type="entry name" value="DHP_synth-like"/>
</dbReference>
<dbReference type="GO" id="GO:0046656">
    <property type="term" value="P:folic acid biosynthetic process"/>
    <property type="evidence" value="ECO:0007669"/>
    <property type="project" value="UniProtKB-KW"/>
</dbReference>
<evidence type="ECO:0000313" key="15">
    <source>
        <dbReference type="Proteomes" id="UP000237061"/>
    </source>
</evidence>
<dbReference type="PROSITE" id="PS50972">
    <property type="entry name" value="PTERIN_BINDING"/>
    <property type="match status" value="1"/>
</dbReference>
<dbReference type="GO" id="GO:0005829">
    <property type="term" value="C:cytosol"/>
    <property type="evidence" value="ECO:0007669"/>
    <property type="project" value="TreeGrafter"/>
</dbReference>
<dbReference type="PROSITE" id="PS00793">
    <property type="entry name" value="DHPS_2"/>
    <property type="match status" value="1"/>
</dbReference>
<feature type="domain" description="Pterin-binding" evidence="13">
    <location>
        <begin position="37"/>
        <end position="294"/>
    </location>
</feature>
<keyword evidence="7 12" id="KW-0808">Transferase</keyword>
<dbReference type="InterPro" id="IPR011005">
    <property type="entry name" value="Dihydropteroate_synth-like_sf"/>
</dbReference>
<organism evidence="14 15">
    <name type="scientific">Arthrobacter glacialis</name>
    <dbReference type="NCBI Taxonomy" id="1664"/>
    <lineage>
        <taxon>Bacteria</taxon>
        <taxon>Bacillati</taxon>
        <taxon>Actinomycetota</taxon>
        <taxon>Actinomycetes</taxon>
        <taxon>Micrococcales</taxon>
        <taxon>Micrococcaceae</taxon>
        <taxon>Arthrobacter</taxon>
    </lineage>
</organism>
<keyword evidence="9 12" id="KW-0460">Magnesium</keyword>
<dbReference type="Gene3D" id="3.20.20.20">
    <property type="entry name" value="Dihydropteroate synthase-like"/>
    <property type="match status" value="1"/>
</dbReference>
<evidence type="ECO:0000256" key="11">
    <source>
        <dbReference type="ARBA" id="ARBA00030193"/>
    </source>
</evidence>
<evidence type="ECO:0000256" key="4">
    <source>
        <dbReference type="ARBA" id="ARBA00009503"/>
    </source>
</evidence>
<dbReference type="EMBL" id="PPXC01000005">
    <property type="protein sequence ID" value="POH73902.1"/>
    <property type="molecule type" value="Genomic_DNA"/>
</dbReference>
<dbReference type="SUPFAM" id="SSF51717">
    <property type="entry name" value="Dihydropteroate synthetase-like"/>
    <property type="match status" value="1"/>
</dbReference>
<reference evidence="14 15" key="1">
    <citation type="submission" date="2018-01" db="EMBL/GenBank/DDBJ databases">
        <title>Arthrobacter sp. nov., from glaciers in China.</title>
        <authorList>
            <person name="Liu Q."/>
            <person name="Xin Y.-H."/>
        </authorList>
    </citation>
    <scope>NUCLEOTIDE SEQUENCE [LARGE SCALE GENOMIC DNA]</scope>
    <source>
        <strain evidence="14 15">HLT2-12-2</strain>
    </source>
</reference>
<dbReference type="UniPathway" id="UPA00077">
    <property type="reaction ID" value="UER00156"/>
</dbReference>
<dbReference type="PROSITE" id="PS00792">
    <property type="entry name" value="DHPS_1"/>
    <property type="match status" value="1"/>
</dbReference>
<dbReference type="GO" id="GO:0046872">
    <property type="term" value="F:metal ion binding"/>
    <property type="evidence" value="ECO:0007669"/>
    <property type="project" value="UniProtKB-KW"/>
</dbReference>
<dbReference type="AlphaFoldDB" id="A0A2S3ZYB4"/>
<dbReference type="PANTHER" id="PTHR20941:SF1">
    <property type="entry name" value="FOLIC ACID SYNTHESIS PROTEIN FOL1"/>
    <property type="match status" value="1"/>
</dbReference>
<dbReference type="Pfam" id="PF00809">
    <property type="entry name" value="Pterin_bind"/>
    <property type="match status" value="1"/>
</dbReference>
<dbReference type="NCBIfam" id="TIGR01496">
    <property type="entry name" value="DHPS"/>
    <property type="match status" value="1"/>
</dbReference>